<feature type="transmembrane region" description="Helical" evidence="1">
    <location>
        <begin position="153"/>
        <end position="178"/>
    </location>
</feature>
<feature type="transmembrane region" description="Helical" evidence="1">
    <location>
        <begin position="243"/>
        <end position="265"/>
    </location>
</feature>
<protein>
    <submittedName>
        <fullName evidence="3">DUF418 domain-containing protein</fullName>
    </submittedName>
</protein>
<gene>
    <name evidence="3" type="ORF">FAB82_05005</name>
</gene>
<proteinExistence type="predicted"/>
<reference evidence="4" key="1">
    <citation type="submission" date="2019-04" db="EMBL/GenBank/DDBJ databases">
        <title>Nocardioides xinjiangensis sp. nov.</title>
        <authorList>
            <person name="Liu S."/>
        </authorList>
    </citation>
    <scope>NUCLEOTIDE SEQUENCE [LARGE SCALE GENOMIC DNA]</scope>
    <source>
        <strain evidence="4">18</strain>
    </source>
</reference>
<dbReference type="AlphaFoldDB" id="A0A4S8QHT1"/>
<feature type="transmembrane region" description="Helical" evidence="1">
    <location>
        <begin position="198"/>
        <end position="222"/>
    </location>
</feature>
<keyword evidence="1" id="KW-1133">Transmembrane helix</keyword>
<dbReference type="OrthoDB" id="2388539at2"/>
<dbReference type="PANTHER" id="PTHR30590">
    <property type="entry name" value="INNER MEMBRANE PROTEIN"/>
    <property type="match status" value="1"/>
</dbReference>
<keyword evidence="1" id="KW-0812">Transmembrane</keyword>
<feature type="transmembrane region" description="Helical" evidence="1">
    <location>
        <begin position="130"/>
        <end position="146"/>
    </location>
</feature>
<feature type="transmembrane region" description="Helical" evidence="1">
    <location>
        <begin position="348"/>
        <end position="369"/>
    </location>
</feature>
<dbReference type="InterPro" id="IPR007349">
    <property type="entry name" value="DUF418"/>
</dbReference>
<name>A0A4S8QHT1_9ACTN</name>
<evidence type="ECO:0000256" key="1">
    <source>
        <dbReference type="SAM" id="Phobius"/>
    </source>
</evidence>
<dbReference type="InterPro" id="IPR052529">
    <property type="entry name" value="Bact_Transport_Assoc"/>
</dbReference>
<reference evidence="3 4" key="2">
    <citation type="submission" date="2019-05" db="EMBL/GenBank/DDBJ databases">
        <title>Glycomyces buryatensis sp. nov.</title>
        <authorList>
            <person name="Nikitina E."/>
        </authorList>
    </citation>
    <scope>NUCLEOTIDE SEQUENCE [LARGE SCALE GENOMIC DNA]</scope>
    <source>
        <strain evidence="3 4">18</strain>
    </source>
</reference>
<sequence>MAHTPTLAPQATALTRRSLGPDLGRGFMLLLVALAHAHLYLWGFAPGLRGYDVDGTTGERALAAVQLLSVDGRAMPLFAALFGYGLYQLTARQLSNGVEWAGVRRLARRRSVWLLVFGALHGFLLFPGEILGTYGILGLVFVGFVVRRDRALLRLAAIGVLVHMIPMVALAFEGIGAASAEASAAGTSDYLASIAPRGLVWALLTPFAFVPMVIPMFALGLWAARRRVLDEPERHLPLLRRTAVYGIGLGVAGGTPLVLVQNQLWSASDPVVVVVFLLHAVTGISGGLGAAALIGLIAHRIRDRQGMITRAIAACGQRSLTFYLYQSVVFNLVFAPFAFGLGGRVDEVAASGIALLTWAIGVVIAALMARAGNRGPFEVLLRRLTYR</sequence>
<keyword evidence="1" id="KW-0472">Membrane</keyword>
<evidence type="ECO:0000313" key="3">
    <source>
        <dbReference type="EMBL" id="THV42535.1"/>
    </source>
</evidence>
<keyword evidence="4" id="KW-1185">Reference proteome</keyword>
<dbReference type="Pfam" id="PF04235">
    <property type="entry name" value="DUF418"/>
    <property type="match status" value="1"/>
</dbReference>
<accession>A0A4S8QHT1</accession>
<evidence type="ECO:0000313" key="4">
    <source>
        <dbReference type="Proteomes" id="UP000308760"/>
    </source>
</evidence>
<dbReference type="Proteomes" id="UP000308760">
    <property type="component" value="Unassembled WGS sequence"/>
</dbReference>
<dbReference type="EMBL" id="STGY01000021">
    <property type="protein sequence ID" value="THV42535.1"/>
    <property type="molecule type" value="Genomic_DNA"/>
</dbReference>
<dbReference type="PANTHER" id="PTHR30590:SF2">
    <property type="entry name" value="INNER MEMBRANE PROTEIN"/>
    <property type="match status" value="1"/>
</dbReference>
<feature type="transmembrane region" description="Helical" evidence="1">
    <location>
        <begin position="26"/>
        <end position="45"/>
    </location>
</feature>
<evidence type="ECO:0000259" key="2">
    <source>
        <dbReference type="Pfam" id="PF04235"/>
    </source>
</evidence>
<dbReference type="RefSeq" id="WP_136533447.1">
    <property type="nucleotide sequence ID" value="NZ_STGY01000021.1"/>
</dbReference>
<organism evidence="3 4">
    <name type="scientific">Glycomyces buryatensis</name>
    <dbReference type="NCBI Taxonomy" id="2570927"/>
    <lineage>
        <taxon>Bacteria</taxon>
        <taxon>Bacillati</taxon>
        <taxon>Actinomycetota</taxon>
        <taxon>Actinomycetes</taxon>
        <taxon>Glycomycetales</taxon>
        <taxon>Glycomycetaceae</taxon>
        <taxon>Glycomyces</taxon>
    </lineage>
</organism>
<comment type="caution">
    <text evidence="3">The sequence shown here is derived from an EMBL/GenBank/DDBJ whole genome shotgun (WGS) entry which is preliminary data.</text>
</comment>
<feature type="transmembrane region" description="Helical" evidence="1">
    <location>
        <begin position="271"/>
        <end position="299"/>
    </location>
</feature>
<feature type="transmembrane region" description="Helical" evidence="1">
    <location>
        <begin position="320"/>
        <end position="342"/>
    </location>
</feature>
<feature type="domain" description="DUF418" evidence="2">
    <location>
        <begin position="223"/>
        <end position="387"/>
    </location>
</feature>